<gene>
    <name evidence="2" type="ORF">ACFPZN_40005</name>
</gene>
<dbReference type="Pfam" id="PF00931">
    <property type="entry name" value="NB-ARC"/>
    <property type="match status" value="1"/>
</dbReference>
<dbReference type="InterPro" id="IPR000792">
    <property type="entry name" value="Tscrpt_reg_LuxR_C"/>
</dbReference>
<reference evidence="3" key="1">
    <citation type="journal article" date="2019" name="Int. J. Syst. Evol. Microbiol.">
        <title>The Global Catalogue of Microorganisms (GCM) 10K type strain sequencing project: providing services to taxonomists for standard genome sequencing and annotation.</title>
        <authorList>
            <consortium name="The Broad Institute Genomics Platform"/>
            <consortium name="The Broad Institute Genome Sequencing Center for Infectious Disease"/>
            <person name="Wu L."/>
            <person name="Ma J."/>
        </authorList>
    </citation>
    <scope>NUCLEOTIDE SEQUENCE [LARGE SCALE GENOMIC DNA]</scope>
    <source>
        <strain evidence="3">KCTC 42087</strain>
    </source>
</reference>
<name>A0ABW1AB25_9ACTN</name>
<dbReference type="PANTHER" id="PTHR47691">
    <property type="entry name" value="REGULATOR-RELATED"/>
    <property type="match status" value="1"/>
</dbReference>
<dbReference type="SUPFAM" id="SSF48452">
    <property type="entry name" value="TPR-like"/>
    <property type="match status" value="1"/>
</dbReference>
<dbReference type="Proteomes" id="UP001596074">
    <property type="component" value="Unassembled WGS sequence"/>
</dbReference>
<dbReference type="InterPro" id="IPR027417">
    <property type="entry name" value="P-loop_NTPase"/>
</dbReference>
<dbReference type="PRINTS" id="PR00364">
    <property type="entry name" value="DISEASERSIST"/>
</dbReference>
<feature type="domain" description="HTH luxR-type" evidence="1">
    <location>
        <begin position="720"/>
        <end position="785"/>
    </location>
</feature>
<dbReference type="PANTHER" id="PTHR47691:SF3">
    <property type="entry name" value="HTH-TYPE TRANSCRIPTIONAL REGULATOR RV0890C-RELATED"/>
    <property type="match status" value="1"/>
</dbReference>
<organism evidence="2 3">
    <name type="scientific">Actinomadura rugatobispora</name>
    <dbReference type="NCBI Taxonomy" id="1994"/>
    <lineage>
        <taxon>Bacteria</taxon>
        <taxon>Bacillati</taxon>
        <taxon>Actinomycetota</taxon>
        <taxon>Actinomycetes</taxon>
        <taxon>Streptosporangiales</taxon>
        <taxon>Thermomonosporaceae</taxon>
        <taxon>Actinomadura</taxon>
    </lineage>
</organism>
<dbReference type="SMART" id="SM00421">
    <property type="entry name" value="HTH_LUXR"/>
    <property type="match status" value="1"/>
</dbReference>
<dbReference type="Gene3D" id="3.40.50.300">
    <property type="entry name" value="P-loop containing nucleotide triphosphate hydrolases"/>
    <property type="match status" value="1"/>
</dbReference>
<dbReference type="EMBL" id="JBHSON010000076">
    <property type="protein sequence ID" value="MFC5751833.1"/>
    <property type="molecule type" value="Genomic_DNA"/>
</dbReference>
<protein>
    <submittedName>
        <fullName evidence="2">LuxR C-terminal-related transcriptional regulator</fullName>
    </submittedName>
</protein>
<dbReference type="Pfam" id="PF00196">
    <property type="entry name" value="GerE"/>
    <property type="match status" value="1"/>
</dbReference>
<dbReference type="SUPFAM" id="SSF46894">
    <property type="entry name" value="C-terminal effector domain of the bipartite response regulators"/>
    <property type="match status" value="1"/>
</dbReference>
<dbReference type="InterPro" id="IPR002182">
    <property type="entry name" value="NB-ARC"/>
</dbReference>
<dbReference type="CDD" id="cd06170">
    <property type="entry name" value="LuxR_C_like"/>
    <property type="match status" value="1"/>
</dbReference>
<dbReference type="Gene3D" id="1.25.40.10">
    <property type="entry name" value="Tetratricopeptide repeat domain"/>
    <property type="match status" value="1"/>
</dbReference>
<dbReference type="SUPFAM" id="SSF52540">
    <property type="entry name" value="P-loop containing nucleoside triphosphate hydrolases"/>
    <property type="match status" value="1"/>
</dbReference>
<dbReference type="Pfam" id="PF25872">
    <property type="entry name" value="HTH_77"/>
    <property type="match status" value="1"/>
</dbReference>
<dbReference type="PROSITE" id="PS00622">
    <property type="entry name" value="HTH_LUXR_1"/>
    <property type="match status" value="1"/>
</dbReference>
<proteinExistence type="predicted"/>
<dbReference type="Gene3D" id="1.10.10.10">
    <property type="entry name" value="Winged helix-like DNA-binding domain superfamily/Winged helix DNA-binding domain"/>
    <property type="match status" value="1"/>
</dbReference>
<dbReference type="InterPro" id="IPR058852">
    <property type="entry name" value="HTH_77"/>
</dbReference>
<dbReference type="PRINTS" id="PR00038">
    <property type="entry name" value="HTHLUXR"/>
</dbReference>
<dbReference type="InterPro" id="IPR011990">
    <property type="entry name" value="TPR-like_helical_dom_sf"/>
</dbReference>
<dbReference type="InterPro" id="IPR036388">
    <property type="entry name" value="WH-like_DNA-bd_sf"/>
</dbReference>
<dbReference type="PROSITE" id="PS50043">
    <property type="entry name" value="HTH_LUXR_2"/>
    <property type="match status" value="1"/>
</dbReference>
<dbReference type="RefSeq" id="WP_378287794.1">
    <property type="nucleotide sequence ID" value="NZ_JBHSON010000076.1"/>
</dbReference>
<comment type="caution">
    <text evidence="2">The sequence shown here is derived from an EMBL/GenBank/DDBJ whole genome shotgun (WGS) entry which is preliminary data.</text>
</comment>
<sequence>MSLTTSEQRSGRLPAELTSFIGRRDELAEIGRLFGQCRLVTLMGPGGVGKTRLAIRAANRLAASFEDGVCFVDLSGLRESSLLAQAVGEAFGLPDQAPAAALDALVHYLGERRMLLVLDTCEHLIDGCAMLAEVLLQNASGLRVLTTSRQPLDITGEYTLMVAPLAVPDEPAADAEPVPLAASCDSMTLFAERAAAVVSGWTITERNVGAVALLCHRLDGIPLAIELTAVQLRALSIEQVVARLDRRILRLRGRRTSMPRHQTLRAAIDWSHELCSPGERLLWARLSVFAGAFDLEDAEHICAGGELPAEEIVELLAGLVAQSIVLRVDADGAARYRMLDTLREYGAEMLELLGQDEAVRGRAFERFSGAIRRAAAELGTEAQPRWLEWFRREQANVRAAMEHGLRAAGDEDIARAFLGLGRILALQGLIGEARYWGTRVFASRDLTALRIRESAELLALFGLLAVVQDDLAQGRELVDQAEARARASGDDVRGLAYVREVQGVAALGLDRMEDAGRLLGEARDLHRLAGNDDVLAPLSDVFLAAAKALAGDIDGAVRDATEVVAAAEAAGELWCRSYGLCVRGLALVVAGDPERGLDDLRPALRIKLDLGDRLGVGLAFDVIGAALVALGEVEPAARVFGAGDAALRFTGVSLFGLKHRLLREAYWRRGEELIGEEAFRKAYDGGVALPFEAAVAEALGEPAAPEAPPVPAAPVAVPAPRNGDAPLTPRELEIAALVTEGLTNREIAGRLVIAKRTVDSHVEHILSKLAFTSRTQIAAWFSQRA</sequence>
<evidence type="ECO:0000313" key="2">
    <source>
        <dbReference type="EMBL" id="MFC5751833.1"/>
    </source>
</evidence>
<evidence type="ECO:0000259" key="1">
    <source>
        <dbReference type="PROSITE" id="PS50043"/>
    </source>
</evidence>
<dbReference type="InterPro" id="IPR016032">
    <property type="entry name" value="Sig_transdc_resp-reg_C-effctor"/>
</dbReference>
<keyword evidence="3" id="KW-1185">Reference proteome</keyword>
<evidence type="ECO:0000313" key="3">
    <source>
        <dbReference type="Proteomes" id="UP001596074"/>
    </source>
</evidence>
<accession>A0ABW1AB25</accession>